<feature type="non-terminal residue" evidence="2">
    <location>
        <position position="177"/>
    </location>
</feature>
<evidence type="ECO:0000313" key="3">
    <source>
        <dbReference type="Proteomes" id="UP000287651"/>
    </source>
</evidence>
<sequence>MILPLENQDISLLDICPVGATFLFVFFPLEVSETIIPFGLLCFAEQLVSCSAPANALARLRLFANIVPIALFKVCNFDLYRSVRAVHIGPPGYRYADRPLPGGSVKNRSSTVDFGRRWPILKEIDRRRSIEEEKGKKKRKRKKKEEGKKEYLASVRPRSPAVTARGSLARRRCPWDA</sequence>
<proteinExistence type="predicted"/>
<protein>
    <submittedName>
        <fullName evidence="2">Uncharacterized protein</fullName>
    </submittedName>
</protein>
<name>A0A426Y9Y5_ENSVE</name>
<gene>
    <name evidence="2" type="ORF">B296_00052185</name>
</gene>
<evidence type="ECO:0000313" key="2">
    <source>
        <dbReference type="EMBL" id="RRT48535.1"/>
    </source>
</evidence>
<feature type="region of interest" description="Disordered" evidence="1">
    <location>
        <begin position="129"/>
        <end position="177"/>
    </location>
</feature>
<comment type="caution">
    <text evidence="2">The sequence shown here is derived from an EMBL/GenBank/DDBJ whole genome shotgun (WGS) entry which is preliminary data.</text>
</comment>
<dbReference type="AlphaFoldDB" id="A0A426Y9Y5"/>
<dbReference type="Proteomes" id="UP000287651">
    <property type="component" value="Unassembled WGS sequence"/>
</dbReference>
<feature type="compositionally biased region" description="Basic residues" evidence="1">
    <location>
        <begin position="168"/>
        <end position="177"/>
    </location>
</feature>
<reference evidence="2 3" key="1">
    <citation type="journal article" date="2014" name="Agronomy (Basel)">
        <title>A Draft Genome Sequence for Ensete ventricosum, the Drought-Tolerant Tree Against Hunger.</title>
        <authorList>
            <person name="Harrison J."/>
            <person name="Moore K.A."/>
            <person name="Paszkiewicz K."/>
            <person name="Jones T."/>
            <person name="Grant M."/>
            <person name="Ambacheew D."/>
            <person name="Muzemil S."/>
            <person name="Studholme D.J."/>
        </authorList>
    </citation>
    <scope>NUCLEOTIDE SEQUENCE [LARGE SCALE GENOMIC DNA]</scope>
</reference>
<dbReference type="EMBL" id="AMZH03013896">
    <property type="protein sequence ID" value="RRT48535.1"/>
    <property type="molecule type" value="Genomic_DNA"/>
</dbReference>
<accession>A0A426Y9Y5</accession>
<evidence type="ECO:0000256" key="1">
    <source>
        <dbReference type="SAM" id="MobiDB-lite"/>
    </source>
</evidence>
<organism evidence="2 3">
    <name type="scientific">Ensete ventricosum</name>
    <name type="common">Abyssinian banana</name>
    <name type="synonym">Musa ensete</name>
    <dbReference type="NCBI Taxonomy" id="4639"/>
    <lineage>
        <taxon>Eukaryota</taxon>
        <taxon>Viridiplantae</taxon>
        <taxon>Streptophyta</taxon>
        <taxon>Embryophyta</taxon>
        <taxon>Tracheophyta</taxon>
        <taxon>Spermatophyta</taxon>
        <taxon>Magnoliopsida</taxon>
        <taxon>Liliopsida</taxon>
        <taxon>Zingiberales</taxon>
        <taxon>Musaceae</taxon>
        <taxon>Ensete</taxon>
    </lineage>
</organism>